<organism evidence="1 2">
    <name type="scientific">Paenibacillus donghaensis</name>
    <dbReference type="NCBI Taxonomy" id="414771"/>
    <lineage>
        <taxon>Bacteria</taxon>
        <taxon>Bacillati</taxon>
        <taxon>Bacillota</taxon>
        <taxon>Bacilli</taxon>
        <taxon>Bacillales</taxon>
        <taxon>Paenibacillaceae</taxon>
        <taxon>Paenibacillus</taxon>
    </lineage>
</organism>
<name>A0A2Z2KEI1_9BACL</name>
<sequence length="136" mass="15207">MYKHYIRVDTEGNVIRAFSDAFEQPEPGDLLVTEDGGRHFNLDLWYNGVIPRWHVEGDDLVERTDVELAALWEQYQADHAPQLTEVETLQLALADTYEQLLTAQGDATSAQVALADLYELTLTLQADMVALKGGVS</sequence>
<dbReference type="Proteomes" id="UP000249890">
    <property type="component" value="Chromosome"/>
</dbReference>
<evidence type="ECO:0000313" key="2">
    <source>
        <dbReference type="Proteomes" id="UP000249890"/>
    </source>
</evidence>
<dbReference type="AlphaFoldDB" id="A0A2Z2KEI1"/>
<dbReference type="OrthoDB" id="2661580at2"/>
<reference evidence="1 2" key="1">
    <citation type="submission" date="2017-06" db="EMBL/GenBank/DDBJ databases">
        <title>Complete genome sequence of Paenibacillus donghaensis KCTC 13049T isolated from East Sea sediment, South Korea.</title>
        <authorList>
            <person name="Jung B.K."/>
            <person name="Hong S.-J."/>
            <person name="Shin J.-H."/>
        </authorList>
    </citation>
    <scope>NUCLEOTIDE SEQUENCE [LARGE SCALE GENOMIC DNA]</scope>
    <source>
        <strain evidence="1 2">KCTC 13049</strain>
    </source>
</reference>
<accession>A0A2Z2KEI1</accession>
<dbReference type="RefSeq" id="WP_087916304.1">
    <property type="nucleotide sequence ID" value="NZ_CP021780.1"/>
</dbReference>
<dbReference type="KEGG" id="pdh:B9T62_16840"/>
<keyword evidence="2" id="KW-1185">Reference proteome</keyword>
<evidence type="ECO:0000313" key="1">
    <source>
        <dbReference type="EMBL" id="ASA22305.1"/>
    </source>
</evidence>
<proteinExistence type="predicted"/>
<evidence type="ECO:0008006" key="3">
    <source>
        <dbReference type="Google" id="ProtNLM"/>
    </source>
</evidence>
<dbReference type="EMBL" id="CP021780">
    <property type="protein sequence ID" value="ASA22305.1"/>
    <property type="molecule type" value="Genomic_DNA"/>
</dbReference>
<protein>
    <recommendedName>
        <fullName evidence="3">Bacteriophage SP-beta YorD domain-containing protein</fullName>
    </recommendedName>
</protein>
<gene>
    <name evidence="1" type="ORF">B9T62_16840</name>
</gene>